<keyword evidence="3 7" id="KW-0456">Lyase</keyword>
<dbReference type="Pfam" id="PF01791">
    <property type="entry name" value="DeoC"/>
    <property type="match status" value="1"/>
</dbReference>
<dbReference type="SMART" id="SM01133">
    <property type="entry name" value="DeoC"/>
    <property type="match status" value="1"/>
</dbReference>
<dbReference type="PANTHER" id="PTHR10889">
    <property type="entry name" value="DEOXYRIBOSE-PHOSPHATE ALDOLASE"/>
    <property type="match status" value="1"/>
</dbReference>
<dbReference type="InterPro" id="IPR002915">
    <property type="entry name" value="DeoC/FbaB/LacD_aldolase"/>
</dbReference>
<dbReference type="NCBIfam" id="TIGR00126">
    <property type="entry name" value="deoC"/>
    <property type="match status" value="1"/>
</dbReference>
<dbReference type="GO" id="GO:0004139">
    <property type="term" value="F:deoxyribose-phosphate aldolase activity"/>
    <property type="evidence" value="ECO:0007669"/>
    <property type="project" value="UniProtKB-UniRule"/>
</dbReference>
<organism evidence="8 9">
    <name type="scientific">Acidaminobacter hydrogenoformans DSM 2784</name>
    <dbReference type="NCBI Taxonomy" id="1120920"/>
    <lineage>
        <taxon>Bacteria</taxon>
        <taxon>Bacillati</taxon>
        <taxon>Bacillota</taxon>
        <taxon>Clostridia</taxon>
        <taxon>Peptostreptococcales</taxon>
        <taxon>Acidaminobacteraceae</taxon>
        <taxon>Acidaminobacter</taxon>
    </lineage>
</organism>
<evidence type="ECO:0000256" key="2">
    <source>
        <dbReference type="ARBA" id="ARBA00022490"/>
    </source>
</evidence>
<dbReference type="EMBL" id="FMWL01000002">
    <property type="protein sequence ID" value="SCZ77074.1"/>
    <property type="molecule type" value="Genomic_DNA"/>
</dbReference>
<comment type="function">
    <text evidence="6 7">Catalyzes a reversible aldol reaction between acetaldehyde and D-glyceraldehyde 3-phosphate to generate 2-deoxy-D-ribose 5-phosphate.</text>
</comment>
<evidence type="ECO:0000313" key="8">
    <source>
        <dbReference type="EMBL" id="SCZ77074.1"/>
    </source>
</evidence>
<dbReference type="SUPFAM" id="SSF51569">
    <property type="entry name" value="Aldolase"/>
    <property type="match status" value="1"/>
</dbReference>
<dbReference type="CDD" id="cd00959">
    <property type="entry name" value="DeoC"/>
    <property type="match status" value="1"/>
</dbReference>
<name>A0A1G5RSK2_9FIRM</name>
<dbReference type="AlphaFoldDB" id="A0A1G5RSK2"/>
<sequence>MNLAGYIDHTILKADATREQVIQVCEEAKTHGFWSVCVNPYYVSLVAEALKGSSVRVCSVIGFPLGASVTSVKAAETRQAIEDGAGEIDMVINVAALKNGDDQVVLQDIEGVVAALQGKAILKVILETCLLTDAEKIKACKLSKAAGAHFVKTSTGFSTGGATAEDIALMRREVGSDMGVKASGGIRSREIALQMIEAGASRIGASASVAIVLGEESQSTY</sequence>
<evidence type="ECO:0000256" key="1">
    <source>
        <dbReference type="ARBA" id="ARBA00010936"/>
    </source>
</evidence>
<keyword evidence="4 7" id="KW-0704">Schiff base</keyword>
<dbReference type="RefSeq" id="WP_092589353.1">
    <property type="nucleotide sequence ID" value="NZ_FMWL01000002.1"/>
</dbReference>
<evidence type="ECO:0000256" key="3">
    <source>
        <dbReference type="ARBA" id="ARBA00023239"/>
    </source>
</evidence>
<dbReference type="PANTHER" id="PTHR10889:SF1">
    <property type="entry name" value="DEOXYRIBOSE-PHOSPHATE ALDOLASE"/>
    <property type="match status" value="1"/>
</dbReference>
<dbReference type="Gene3D" id="3.20.20.70">
    <property type="entry name" value="Aldolase class I"/>
    <property type="match status" value="1"/>
</dbReference>
<dbReference type="GO" id="GO:0006018">
    <property type="term" value="P:2-deoxyribose 1-phosphate catabolic process"/>
    <property type="evidence" value="ECO:0007669"/>
    <property type="project" value="UniProtKB-UniRule"/>
</dbReference>
<dbReference type="GO" id="GO:0005737">
    <property type="term" value="C:cytoplasm"/>
    <property type="evidence" value="ECO:0007669"/>
    <property type="project" value="UniProtKB-SubCell"/>
</dbReference>
<dbReference type="GO" id="GO:0016052">
    <property type="term" value="P:carbohydrate catabolic process"/>
    <property type="evidence" value="ECO:0007669"/>
    <property type="project" value="TreeGrafter"/>
</dbReference>
<dbReference type="OrthoDB" id="9778711at2"/>
<dbReference type="InterPro" id="IPR013785">
    <property type="entry name" value="Aldolase_TIM"/>
</dbReference>
<dbReference type="FunFam" id="3.20.20.70:FF:000044">
    <property type="entry name" value="Deoxyribose-phosphate aldolase"/>
    <property type="match status" value="1"/>
</dbReference>
<dbReference type="Proteomes" id="UP000199208">
    <property type="component" value="Unassembled WGS sequence"/>
</dbReference>
<dbReference type="GO" id="GO:0009264">
    <property type="term" value="P:deoxyribonucleotide catabolic process"/>
    <property type="evidence" value="ECO:0007669"/>
    <property type="project" value="UniProtKB-UniRule"/>
</dbReference>
<keyword evidence="9" id="KW-1185">Reference proteome</keyword>
<comment type="pathway">
    <text evidence="7">Carbohydrate degradation; 2-deoxy-D-ribose 1-phosphate degradation; D-glyceraldehyde 3-phosphate and acetaldehyde from 2-deoxy-alpha-D-ribose 1-phosphate: step 2/2.</text>
</comment>
<dbReference type="UniPathway" id="UPA00002">
    <property type="reaction ID" value="UER00468"/>
</dbReference>
<reference evidence="8 9" key="1">
    <citation type="submission" date="2016-10" db="EMBL/GenBank/DDBJ databases">
        <authorList>
            <person name="de Groot N.N."/>
        </authorList>
    </citation>
    <scope>NUCLEOTIDE SEQUENCE [LARGE SCALE GENOMIC DNA]</scope>
    <source>
        <strain evidence="8 9">DSM 2784</strain>
    </source>
</reference>
<dbReference type="InterPro" id="IPR011343">
    <property type="entry name" value="DeoC"/>
</dbReference>
<feature type="active site" description="Proton donor/acceptor" evidence="7">
    <location>
        <position position="181"/>
    </location>
</feature>
<comment type="catalytic activity">
    <reaction evidence="5 7">
        <text>2-deoxy-D-ribose 5-phosphate = D-glyceraldehyde 3-phosphate + acetaldehyde</text>
        <dbReference type="Rhea" id="RHEA:12821"/>
        <dbReference type="ChEBI" id="CHEBI:15343"/>
        <dbReference type="ChEBI" id="CHEBI:59776"/>
        <dbReference type="ChEBI" id="CHEBI:62877"/>
        <dbReference type="EC" id="4.1.2.4"/>
    </reaction>
</comment>
<evidence type="ECO:0000256" key="4">
    <source>
        <dbReference type="ARBA" id="ARBA00023270"/>
    </source>
</evidence>
<feature type="active site" description="Proton donor/acceptor" evidence="7">
    <location>
        <position position="89"/>
    </location>
</feature>
<dbReference type="InterPro" id="IPR028581">
    <property type="entry name" value="DeoC_typeI"/>
</dbReference>
<dbReference type="HAMAP" id="MF_00114">
    <property type="entry name" value="DeoC_type1"/>
    <property type="match status" value="1"/>
</dbReference>
<accession>A0A1G5RSK2</accession>
<dbReference type="PIRSF" id="PIRSF001357">
    <property type="entry name" value="DeoC"/>
    <property type="match status" value="1"/>
</dbReference>
<evidence type="ECO:0000313" key="9">
    <source>
        <dbReference type="Proteomes" id="UP000199208"/>
    </source>
</evidence>
<evidence type="ECO:0000256" key="6">
    <source>
        <dbReference type="ARBA" id="ARBA00056337"/>
    </source>
</evidence>
<gene>
    <name evidence="7" type="primary">deoC</name>
    <name evidence="8" type="ORF">SAMN03080599_00553</name>
</gene>
<dbReference type="EC" id="4.1.2.4" evidence="7"/>
<dbReference type="STRING" id="1120920.SAMN03080599_00553"/>
<protein>
    <recommendedName>
        <fullName evidence="7">Deoxyribose-phosphate aldolase</fullName>
        <shortName evidence="7">DERA</shortName>
        <ecNumber evidence="7">4.1.2.4</ecNumber>
    </recommendedName>
    <alternativeName>
        <fullName evidence="7">2-deoxy-D-ribose 5-phosphate aldolase</fullName>
    </alternativeName>
    <alternativeName>
        <fullName evidence="7">Phosphodeoxyriboaldolase</fullName>
        <shortName evidence="7">Deoxyriboaldolase</shortName>
    </alternativeName>
</protein>
<proteinExistence type="inferred from homology"/>
<comment type="subcellular location">
    <subcellularLocation>
        <location evidence="7">Cytoplasm</location>
    </subcellularLocation>
</comment>
<keyword evidence="2 7" id="KW-0963">Cytoplasm</keyword>
<comment type="similarity">
    <text evidence="1 7">Belongs to the DeoC/FbaB aldolase family. DeoC type 1 subfamily.</text>
</comment>
<evidence type="ECO:0000256" key="5">
    <source>
        <dbReference type="ARBA" id="ARBA00048791"/>
    </source>
</evidence>
<evidence type="ECO:0000256" key="7">
    <source>
        <dbReference type="HAMAP-Rule" id="MF_00114"/>
    </source>
</evidence>
<feature type="active site" description="Schiff-base intermediate with acetaldehyde" evidence="7">
    <location>
        <position position="152"/>
    </location>
</feature>